<dbReference type="EMBL" id="VSSQ01071241">
    <property type="protein sequence ID" value="MPN22896.1"/>
    <property type="molecule type" value="Genomic_DNA"/>
</dbReference>
<gene>
    <name evidence="2" type="ORF">SDC9_170281</name>
</gene>
<reference evidence="2" key="1">
    <citation type="submission" date="2019-08" db="EMBL/GenBank/DDBJ databases">
        <authorList>
            <person name="Kucharzyk K."/>
            <person name="Murdoch R.W."/>
            <person name="Higgins S."/>
            <person name="Loffler F."/>
        </authorList>
    </citation>
    <scope>NUCLEOTIDE SEQUENCE</scope>
</reference>
<evidence type="ECO:0000256" key="1">
    <source>
        <dbReference type="SAM" id="MobiDB-lite"/>
    </source>
</evidence>
<proteinExistence type="predicted"/>
<protein>
    <submittedName>
        <fullName evidence="2">Uncharacterized protein</fullName>
    </submittedName>
</protein>
<accession>A0A645G9U3</accession>
<name>A0A645G9U3_9ZZZZ</name>
<evidence type="ECO:0000313" key="2">
    <source>
        <dbReference type="EMBL" id="MPN22896.1"/>
    </source>
</evidence>
<feature type="compositionally biased region" description="Basic and acidic residues" evidence="1">
    <location>
        <begin position="1"/>
        <end position="15"/>
    </location>
</feature>
<sequence>MEKKTPTSNRPEKPIPPEIYPTIDNDLARDNIENDLPAADLQDL</sequence>
<dbReference type="AlphaFoldDB" id="A0A645G9U3"/>
<comment type="caution">
    <text evidence="2">The sequence shown here is derived from an EMBL/GenBank/DDBJ whole genome shotgun (WGS) entry which is preliminary data.</text>
</comment>
<feature type="region of interest" description="Disordered" evidence="1">
    <location>
        <begin position="1"/>
        <end position="44"/>
    </location>
</feature>
<organism evidence="2">
    <name type="scientific">bioreactor metagenome</name>
    <dbReference type="NCBI Taxonomy" id="1076179"/>
    <lineage>
        <taxon>unclassified sequences</taxon>
        <taxon>metagenomes</taxon>
        <taxon>ecological metagenomes</taxon>
    </lineage>
</organism>